<protein>
    <submittedName>
        <fullName evidence="5">ABC transporter substrate-binding protein</fullName>
    </submittedName>
</protein>
<organism evidence="5 6">
    <name type="scientific">Agarivorans gilvus</name>
    <dbReference type="NCBI Taxonomy" id="680279"/>
    <lineage>
        <taxon>Bacteria</taxon>
        <taxon>Pseudomonadati</taxon>
        <taxon>Pseudomonadota</taxon>
        <taxon>Gammaproteobacteria</taxon>
        <taxon>Alteromonadales</taxon>
        <taxon>Alteromonadaceae</taxon>
        <taxon>Agarivorans</taxon>
    </lineage>
</organism>
<dbReference type="NCBIfam" id="NF037995">
    <property type="entry name" value="TRAP_S1"/>
    <property type="match status" value="1"/>
</dbReference>
<dbReference type="Pfam" id="PF03480">
    <property type="entry name" value="DctP"/>
    <property type="match status" value="1"/>
</dbReference>
<dbReference type="EMBL" id="BMDY01000003">
    <property type="protein sequence ID" value="GGA97352.1"/>
    <property type="molecule type" value="Genomic_DNA"/>
</dbReference>
<reference evidence="6" key="1">
    <citation type="journal article" date="2019" name="Int. J. Syst. Evol. Microbiol.">
        <title>The Global Catalogue of Microorganisms (GCM) 10K type strain sequencing project: providing services to taxonomists for standard genome sequencing and annotation.</title>
        <authorList>
            <consortium name="The Broad Institute Genomics Platform"/>
            <consortium name="The Broad Institute Genome Sequencing Center for Infectious Disease"/>
            <person name="Wu L."/>
            <person name="Ma J."/>
        </authorList>
    </citation>
    <scope>NUCLEOTIDE SEQUENCE [LARGE SCALE GENOMIC DNA]</scope>
    <source>
        <strain evidence="6">CGMCC 1.10131</strain>
    </source>
</reference>
<sequence length="341" mass="37304">MKKLLVSAALATGLVATLAKADDAIDLRVMGQPMATGLIQKNLEQPFFENLAETSGLPLKVNYKAADTTGIKDTEQLRVLKSGMFDLISLRLSQVSRDEPTILGLDLVGLNPTYAAGAHTISQYQAVVDKRLQERFNTKLLGLWPFGPQVLFCNHPISNLEDVAGLKVRVYDQNLAKFVESIGGVPIPISFGDVHQSLALGVIDCAITGTSSANTAGWPEVSTHMLPIGFQLGMNGYGINLNTWNKLSDQQQATLQASFDQLVKDIWGYSEDLYKESLRCNVGEKPCDNLTSYDLVKVPVREQDLKTVSETVMKVSYPTWAEICDQSNPSCSAEWTAAMKD</sequence>
<dbReference type="RefSeq" id="WP_055732714.1">
    <property type="nucleotide sequence ID" value="NZ_BMDY01000003.1"/>
</dbReference>
<gene>
    <name evidence="5" type="ORF">GCM10007414_07910</name>
</gene>
<feature type="signal peptide" evidence="4">
    <location>
        <begin position="1"/>
        <end position="21"/>
    </location>
</feature>
<evidence type="ECO:0000256" key="4">
    <source>
        <dbReference type="SAM" id="SignalP"/>
    </source>
</evidence>
<comment type="caution">
    <text evidence="5">The sequence shown here is derived from an EMBL/GenBank/DDBJ whole genome shotgun (WGS) entry which is preliminary data.</text>
</comment>
<dbReference type="InterPro" id="IPR018389">
    <property type="entry name" value="DctP_fam"/>
</dbReference>
<dbReference type="Gene3D" id="3.40.190.170">
    <property type="entry name" value="Bacterial extracellular solute-binding protein, family 7"/>
    <property type="match status" value="1"/>
</dbReference>
<feature type="chain" id="PRO_5047517563" evidence="4">
    <location>
        <begin position="22"/>
        <end position="341"/>
    </location>
</feature>
<dbReference type="InterPro" id="IPR038404">
    <property type="entry name" value="TRAP_DctP_sf"/>
</dbReference>
<dbReference type="PANTHER" id="PTHR33376">
    <property type="match status" value="1"/>
</dbReference>
<keyword evidence="6" id="KW-1185">Reference proteome</keyword>
<evidence type="ECO:0000256" key="1">
    <source>
        <dbReference type="ARBA" id="ARBA00009023"/>
    </source>
</evidence>
<dbReference type="Proteomes" id="UP000651977">
    <property type="component" value="Unassembled WGS sequence"/>
</dbReference>
<name>A0ABQ1HXQ6_9ALTE</name>
<keyword evidence="2" id="KW-0813">Transport</keyword>
<accession>A0ABQ1HXQ6</accession>
<proteinExistence type="inferred from homology"/>
<comment type="similarity">
    <text evidence="1">Belongs to the bacterial solute-binding protein 7 family.</text>
</comment>
<dbReference type="CDD" id="cd13602">
    <property type="entry name" value="PBP2_TRAP_BpDctp6_7"/>
    <property type="match status" value="1"/>
</dbReference>
<keyword evidence="3 4" id="KW-0732">Signal</keyword>
<dbReference type="PANTHER" id="PTHR33376:SF7">
    <property type="entry name" value="C4-DICARBOXYLATE-BINDING PROTEIN DCTB"/>
    <property type="match status" value="1"/>
</dbReference>
<evidence type="ECO:0000313" key="5">
    <source>
        <dbReference type="EMBL" id="GGA97352.1"/>
    </source>
</evidence>
<evidence type="ECO:0000313" key="6">
    <source>
        <dbReference type="Proteomes" id="UP000651977"/>
    </source>
</evidence>
<evidence type="ECO:0000256" key="3">
    <source>
        <dbReference type="ARBA" id="ARBA00022729"/>
    </source>
</evidence>
<evidence type="ECO:0000256" key="2">
    <source>
        <dbReference type="ARBA" id="ARBA00022448"/>
    </source>
</evidence>